<evidence type="ECO:0000256" key="4">
    <source>
        <dbReference type="ARBA" id="ARBA00022491"/>
    </source>
</evidence>
<evidence type="ECO:0000259" key="13">
    <source>
        <dbReference type="SMART" id="SM00738"/>
    </source>
</evidence>
<dbReference type="Pfam" id="PF23037">
    <property type="entry name" value="KOWx_SPT5"/>
    <property type="match status" value="1"/>
</dbReference>
<dbReference type="CDD" id="cd06086">
    <property type="entry name" value="KOW_Spt5_6"/>
    <property type="match status" value="1"/>
</dbReference>
<feature type="compositionally biased region" description="Acidic residues" evidence="12">
    <location>
        <begin position="49"/>
        <end position="73"/>
    </location>
</feature>
<dbReference type="InterPro" id="IPR041980">
    <property type="entry name" value="KOW_Spt5_6_metazoa"/>
</dbReference>
<feature type="compositionally biased region" description="Pro residues" evidence="12">
    <location>
        <begin position="953"/>
        <end position="963"/>
    </location>
</feature>
<keyword evidence="9 11" id="KW-0804">Transcription</keyword>
<dbReference type="InterPro" id="IPR024945">
    <property type="entry name" value="Spt5_C_dom"/>
</dbReference>
<dbReference type="InterPro" id="IPR041976">
    <property type="entry name" value="KOW_Spt5_3"/>
</dbReference>
<feature type="domain" description="KOW" evidence="14">
    <location>
        <begin position="287"/>
        <end position="314"/>
    </location>
</feature>
<dbReference type="SUPFAM" id="SSF50104">
    <property type="entry name" value="Translation proteins SH3-like domain"/>
    <property type="match status" value="1"/>
</dbReference>
<evidence type="ECO:0000256" key="2">
    <source>
        <dbReference type="ARBA" id="ARBA00006956"/>
    </source>
</evidence>
<dbReference type="InterPro" id="IPR008991">
    <property type="entry name" value="Translation_prot_SH3-like_sf"/>
</dbReference>
<feature type="domain" description="KOW" evidence="14">
    <location>
        <begin position="711"/>
        <end position="738"/>
    </location>
</feature>
<evidence type="ECO:0000256" key="8">
    <source>
        <dbReference type="ARBA" id="ARBA00023159"/>
    </source>
</evidence>
<dbReference type="PIRSF" id="PIRSF036945">
    <property type="entry name" value="Spt5"/>
    <property type="match status" value="1"/>
</dbReference>
<dbReference type="PANTHER" id="PTHR11125">
    <property type="entry name" value="SUPPRESSOR OF TY 5"/>
    <property type="match status" value="1"/>
</dbReference>
<dbReference type="InterPro" id="IPR036735">
    <property type="entry name" value="NGN_dom_sf"/>
</dbReference>
<dbReference type="InterPro" id="IPR041975">
    <property type="entry name" value="KOW_Spt5_2"/>
</dbReference>
<dbReference type="FunFam" id="3.30.70.940:FF:000005">
    <property type="entry name" value="Transcription elongation factor SPT5"/>
    <property type="match status" value="1"/>
</dbReference>
<evidence type="ECO:0000256" key="10">
    <source>
        <dbReference type="ARBA" id="ARBA00023242"/>
    </source>
</evidence>
<dbReference type="Pfam" id="PF23284">
    <property type="entry name" value="KOW2_Spt5"/>
    <property type="match status" value="1"/>
</dbReference>
<evidence type="ECO:0000256" key="6">
    <source>
        <dbReference type="ARBA" id="ARBA00022737"/>
    </source>
</evidence>
<dbReference type="InterPro" id="IPR014722">
    <property type="entry name" value="Rib_uL2_dom2"/>
</dbReference>
<evidence type="ECO:0000256" key="5">
    <source>
        <dbReference type="ARBA" id="ARBA00022553"/>
    </source>
</evidence>
<dbReference type="SMART" id="SM00738">
    <property type="entry name" value="NGN"/>
    <property type="match status" value="1"/>
</dbReference>
<dbReference type="Pfam" id="PF23290">
    <property type="entry name" value="KOW5_SPT5"/>
    <property type="match status" value="1"/>
</dbReference>
<dbReference type="SMART" id="SM01104">
    <property type="entry name" value="CTD"/>
    <property type="match status" value="1"/>
</dbReference>
<dbReference type="FunFam" id="2.30.30.30:FF:000016">
    <property type="entry name" value="Transcription elongation factor SPT5"/>
    <property type="match status" value="1"/>
</dbReference>
<feature type="domain" description="Spt5 C-terminal" evidence="15">
    <location>
        <begin position="782"/>
        <end position="916"/>
    </location>
</feature>
<dbReference type="GO" id="GO:0032044">
    <property type="term" value="C:DSIF complex"/>
    <property type="evidence" value="ECO:0007669"/>
    <property type="project" value="TreeGrafter"/>
</dbReference>
<keyword evidence="10 11" id="KW-0539">Nucleus</keyword>
<feature type="compositionally biased region" description="Acidic residues" evidence="12">
    <location>
        <begin position="90"/>
        <end position="107"/>
    </location>
</feature>
<dbReference type="AlphaFoldDB" id="A0A6F9DTF5"/>
<feature type="compositionally biased region" description="Low complexity" evidence="12">
    <location>
        <begin position="1"/>
        <end position="10"/>
    </location>
</feature>
<dbReference type="Pfam" id="PF11942">
    <property type="entry name" value="Spt5_N"/>
    <property type="match status" value="1"/>
</dbReference>
<keyword evidence="7" id="KW-0805">Transcription regulation</keyword>
<dbReference type="FunFam" id="2.30.30.30:FF:000017">
    <property type="entry name" value="Transcription elongation factor SPT5"/>
    <property type="match status" value="1"/>
</dbReference>
<dbReference type="InterPro" id="IPR041977">
    <property type="entry name" value="KOW_Spt5_4"/>
</dbReference>
<evidence type="ECO:0000256" key="9">
    <source>
        <dbReference type="ARBA" id="ARBA00023163"/>
    </source>
</evidence>
<keyword evidence="16" id="KW-0648">Protein biosynthesis</keyword>
<feature type="domain" description="KOW" evidence="14">
    <location>
        <begin position="609"/>
        <end position="636"/>
    </location>
</feature>
<feature type="compositionally biased region" description="Basic and acidic residues" evidence="12">
    <location>
        <begin position="755"/>
        <end position="765"/>
    </location>
</feature>
<feature type="compositionally biased region" description="Polar residues" evidence="12">
    <location>
        <begin position="871"/>
        <end position="885"/>
    </location>
</feature>
<dbReference type="CDD" id="cd06083">
    <property type="entry name" value="KOW_Spt5_3"/>
    <property type="match status" value="1"/>
</dbReference>
<dbReference type="InterPro" id="IPR005824">
    <property type="entry name" value="KOW"/>
</dbReference>
<protein>
    <recommendedName>
        <fullName evidence="3 11">Transcription elongation factor SPT5</fullName>
    </recommendedName>
</protein>
<feature type="region of interest" description="Disordered" evidence="12">
    <location>
        <begin position="1"/>
        <end position="107"/>
    </location>
</feature>
<dbReference type="InterPro" id="IPR057934">
    <property type="entry name" value="KOW_Spt5_7"/>
</dbReference>
<keyword evidence="6" id="KW-0677">Repeat</keyword>
<dbReference type="InterPro" id="IPR041978">
    <property type="entry name" value="KOW_Spt5_5"/>
</dbReference>
<dbReference type="GO" id="GO:0032784">
    <property type="term" value="P:regulation of DNA-templated transcription elongation"/>
    <property type="evidence" value="ECO:0007669"/>
    <property type="project" value="InterPro"/>
</dbReference>
<feature type="compositionally biased region" description="Polar residues" evidence="12">
    <location>
        <begin position="771"/>
        <end position="786"/>
    </location>
</feature>
<dbReference type="Pfam" id="PF23291">
    <property type="entry name" value="KOW4_SPT5"/>
    <property type="match status" value="1"/>
</dbReference>
<dbReference type="GO" id="GO:0003729">
    <property type="term" value="F:mRNA binding"/>
    <property type="evidence" value="ECO:0007669"/>
    <property type="project" value="TreeGrafter"/>
</dbReference>
<dbReference type="GO" id="GO:0003746">
    <property type="term" value="F:translation elongation factor activity"/>
    <property type="evidence" value="ECO:0007669"/>
    <property type="project" value="UniProtKB-KW"/>
</dbReference>
<organism evidence="16">
    <name type="scientific">Phallusia mammillata</name>
    <dbReference type="NCBI Taxonomy" id="59560"/>
    <lineage>
        <taxon>Eukaryota</taxon>
        <taxon>Metazoa</taxon>
        <taxon>Chordata</taxon>
        <taxon>Tunicata</taxon>
        <taxon>Ascidiacea</taxon>
        <taxon>Phlebobranchia</taxon>
        <taxon>Ascidiidae</taxon>
        <taxon>Phallusia</taxon>
    </lineage>
</organism>
<name>A0A6F9DTF5_9ASCI</name>
<dbReference type="InterPro" id="IPR022581">
    <property type="entry name" value="Spt5_N"/>
</dbReference>
<proteinExistence type="evidence at transcript level"/>
<evidence type="ECO:0000259" key="15">
    <source>
        <dbReference type="SMART" id="SM01104"/>
    </source>
</evidence>
<dbReference type="CDD" id="cd06085">
    <property type="entry name" value="KOW_Spt5_5"/>
    <property type="match status" value="1"/>
</dbReference>
<evidence type="ECO:0000259" key="14">
    <source>
        <dbReference type="SMART" id="SM00739"/>
    </source>
</evidence>
<keyword evidence="8" id="KW-0010">Activator</keyword>
<dbReference type="InterPro" id="IPR039659">
    <property type="entry name" value="SPT5"/>
</dbReference>
<evidence type="ECO:0000256" key="11">
    <source>
        <dbReference type="PIRNR" id="PIRNR036945"/>
    </source>
</evidence>
<sequence length="1124" mass="123640">MSDSEMSGSDFSDDDEGDYNRKHDFEADSEAEEVDDADASDGEPGSDPPSDEAENLDDKHEEDEEESEEEEFEEPHRAAKRQKVSGFIIDEADVDDDSPDDDGWEEGAEDIMDRDEETEASIAEHVLEDERAGVRRLQNLINTEQEEVLGEYYMRKYATNSSASGAGYGIDNEVSDDISQQQLLPDVKDPNLWTVKCKHGEEKATVMLLMRKFITMQYEEQPLQIKSVSAPEGLKGYIYIEAMKQTHVKQAIEGVSNLRLGYWTQKMVPTKEMPDVFKVLKEFDRTSLRSKMWVRLKKGVFKDDLAQIEYIEQSQNYVHLKLIPRIDYSRPRGVNRDSQDKEKRRLYKRPPQKLFDVDAIRAIGGEVTTDSDYLVFEGQRYSRKGFLHKQFTLNSICVDGIKPTLSELEKFEEQPEGLDIELVADSSSKSDRSSRFAPGDNVEVAEGELINLQGKVMSVSGNKVMMMPKHEELHDPLEFLASELRKHFKMGDHVKVIAGRYEGDTGLIVRVEPKMVVLFSDLTMHELKVLPRDLQLCADVSSGVDSVGKFQFGDLVLIDNQTVGVIVRLEKEYFQVLSMHGKVLHLKHQAVTRRKDTRFAMALDAEQNNIQCRDIVKVIDGPHVGQEGEVKHLYRGFAFLQSRKVIDNGGTFVVRTRQVTLAGGSRPSGGAGVFAPMSPRIGSPARQDSGSNQRQGGGGGGGGRGRGQRDTGIIGQTVRVRQGPYKGHIGVVKDATESTARVELHATCQTINVDRSRLQTTDQRRPGAGGRTSTYGRTPMYGSQTPMYGGGSRTPMYGSQTPVQEGSRTPHYGAQTPLHDGSRTPQRGGSAWDPTNANTPARPDNFDYDSPSPAPYGGGTPNPQTPGGYQSEEQSPQAPYSNAPQTPGGYGSDRTYSPYGGPTPSPLGSYDASPSPMGSGYGSSYQPTPSPGSAQPSPGSYQPSPSPGSYQPTPSPSFHPTPSPLDYTSPLTPGGGITPSPMGSYGTPGSVSSLFDHGMSTEWQSSDIVVRVKQSYEDKTTAGKIGVIRTITGGLCNVYIDEIKRTVSIPGNNLEPVIPGKKDKVKVIMGEDRESTGVLISIDGKDGIVRMEQDHQLKILQLRFLGKIAGDQDDAEEEGFDEED</sequence>
<dbReference type="CDD" id="cd06084">
    <property type="entry name" value="KOW_Spt5_4"/>
    <property type="match status" value="1"/>
</dbReference>
<dbReference type="SMART" id="SM00739">
    <property type="entry name" value="KOW"/>
    <property type="match status" value="6"/>
</dbReference>
<dbReference type="InterPro" id="IPR057936">
    <property type="entry name" value="KOWx_Spt5"/>
</dbReference>
<evidence type="ECO:0000256" key="3">
    <source>
        <dbReference type="ARBA" id="ARBA00020181"/>
    </source>
</evidence>
<dbReference type="CDD" id="cd06082">
    <property type="entry name" value="KOW_Spt5_2"/>
    <property type="match status" value="1"/>
</dbReference>
<keyword evidence="5" id="KW-0597">Phosphoprotein</keyword>
<dbReference type="EMBL" id="LR790850">
    <property type="protein sequence ID" value="CAB3266712.1"/>
    <property type="molecule type" value="mRNA"/>
</dbReference>
<dbReference type="InterPro" id="IPR005100">
    <property type="entry name" value="NGN-domain"/>
</dbReference>
<dbReference type="InterPro" id="IPR017071">
    <property type="entry name" value="TF_Spt5_eukaryote"/>
</dbReference>
<dbReference type="Pfam" id="PF03439">
    <property type="entry name" value="Spt5-NGN"/>
    <property type="match status" value="1"/>
</dbReference>
<feature type="compositionally biased region" description="Gly residues" evidence="12">
    <location>
        <begin position="695"/>
        <end position="705"/>
    </location>
</feature>
<dbReference type="CDD" id="cd09888">
    <property type="entry name" value="NGN_Euk"/>
    <property type="match status" value="1"/>
</dbReference>
<dbReference type="FunFam" id="2.30.30.30:FF:000013">
    <property type="entry name" value="Transcription elongation factor SPT5"/>
    <property type="match status" value="1"/>
</dbReference>
<feature type="domain" description="KOW" evidence="14">
    <location>
        <begin position="1058"/>
        <end position="1085"/>
    </location>
</feature>
<accession>A0A6F9DTF5</accession>
<dbReference type="Pfam" id="PF23042">
    <property type="entry name" value="KOW1_SPT5"/>
    <property type="match status" value="1"/>
</dbReference>
<dbReference type="Pfam" id="PF23287">
    <property type="entry name" value="KOW7_SPT5"/>
    <property type="match status" value="1"/>
</dbReference>
<feature type="compositionally biased region" description="Polar residues" evidence="12">
    <location>
        <begin position="797"/>
        <end position="807"/>
    </location>
</feature>
<dbReference type="InterPro" id="IPR041973">
    <property type="entry name" value="KOW_Spt5_1"/>
</dbReference>
<dbReference type="InterPro" id="IPR006645">
    <property type="entry name" value="NGN-like_dom"/>
</dbReference>
<feature type="domain" description="KOW" evidence="14">
    <location>
        <begin position="435"/>
        <end position="462"/>
    </location>
</feature>
<feature type="compositionally biased region" description="Low complexity" evidence="12">
    <location>
        <begin position="913"/>
        <end position="952"/>
    </location>
</feature>
<dbReference type="Gene3D" id="3.30.70.940">
    <property type="entry name" value="NusG, N-terminal domain"/>
    <property type="match status" value="1"/>
</dbReference>
<comment type="subcellular location">
    <subcellularLocation>
        <location evidence="1 11">Nucleus</location>
    </subcellularLocation>
</comment>
<feature type="domain" description="KOW" evidence="14">
    <location>
        <begin position="487"/>
        <end position="514"/>
    </location>
</feature>
<dbReference type="Pfam" id="PF00467">
    <property type="entry name" value="KOW"/>
    <property type="match status" value="1"/>
</dbReference>
<dbReference type="GO" id="GO:0006357">
    <property type="term" value="P:regulation of transcription by RNA polymerase II"/>
    <property type="evidence" value="ECO:0007669"/>
    <property type="project" value="InterPro"/>
</dbReference>
<reference evidence="16" key="1">
    <citation type="submission" date="2020-04" db="EMBL/GenBank/DDBJ databases">
        <authorList>
            <person name="Neveu A P."/>
        </authorList>
    </citation>
    <scope>NUCLEOTIDE SEQUENCE</scope>
    <source>
        <tissue evidence="16">Whole embryo</tissue>
    </source>
</reference>
<dbReference type="GO" id="GO:0006368">
    <property type="term" value="P:transcription elongation by RNA polymerase II"/>
    <property type="evidence" value="ECO:0007669"/>
    <property type="project" value="TreeGrafter"/>
</dbReference>
<evidence type="ECO:0000256" key="1">
    <source>
        <dbReference type="ARBA" id="ARBA00004123"/>
    </source>
</evidence>
<evidence type="ECO:0000313" key="16">
    <source>
        <dbReference type="EMBL" id="CAB3266712.1"/>
    </source>
</evidence>
<dbReference type="InterPro" id="IPR039385">
    <property type="entry name" value="NGN_Euk"/>
</dbReference>
<dbReference type="PANTHER" id="PTHR11125:SF7">
    <property type="entry name" value="TRANSCRIPTION ELONGATION FACTOR SPT5"/>
    <property type="match status" value="1"/>
</dbReference>
<feature type="region of interest" description="Disordered" evidence="12">
    <location>
        <begin position="664"/>
        <end position="721"/>
    </location>
</feature>
<feature type="compositionally biased region" description="Low complexity" evidence="12">
    <location>
        <begin position="861"/>
        <end position="870"/>
    </location>
</feature>
<feature type="compositionally biased region" description="Acidic residues" evidence="12">
    <location>
        <begin position="27"/>
        <end position="41"/>
    </location>
</feature>
<dbReference type="Pfam" id="PF23288">
    <property type="entry name" value="KOW6_SPT5"/>
    <property type="match status" value="1"/>
</dbReference>
<evidence type="ECO:0000256" key="7">
    <source>
        <dbReference type="ARBA" id="ARBA00023015"/>
    </source>
</evidence>
<feature type="domain" description="NusG-like N-terminal" evidence="13">
    <location>
        <begin position="189"/>
        <end position="280"/>
    </location>
</feature>
<keyword evidence="4" id="KW-0678">Repressor</keyword>
<dbReference type="CDD" id="cd06081">
    <property type="entry name" value="KOW_Spt5_1"/>
    <property type="match status" value="1"/>
</dbReference>
<feature type="region of interest" description="Disordered" evidence="12">
    <location>
        <begin position="755"/>
        <end position="989"/>
    </location>
</feature>
<dbReference type="Gene3D" id="2.30.30.30">
    <property type="match status" value="3"/>
</dbReference>
<feature type="compositionally biased region" description="Polar residues" evidence="12">
    <location>
        <begin position="823"/>
        <end position="839"/>
    </location>
</feature>
<evidence type="ECO:0000256" key="12">
    <source>
        <dbReference type="SAM" id="MobiDB-lite"/>
    </source>
</evidence>
<comment type="similarity">
    <text evidence="2 11">Belongs to the SPT5 family.</text>
</comment>
<keyword evidence="16" id="KW-0251">Elongation factor</keyword>
<gene>
    <name evidence="16" type="primary">Supt5h</name>
</gene>